<keyword evidence="2" id="KW-1185">Reference proteome</keyword>
<dbReference type="EMBL" id="JAADJF010000023">
    <property type="protein sequence ID" value="KAF4443782.1"/>
    <property type="molecule type" value="Genomic_DNA"/>
</dbReference>
<dbReference type="Proteomes" id="UP000536711">
    <property type="component" value="Unassembled WGS sequence"/>
</dbReference>
<accession>A0A8H4K323</accession>
<evidence type="ECO:0000313" key="2">
    <source>
        <dbReference type="Proteomes" id="UP000536711"/>
    </source>
</evidence>
<dbReference type="AlphaFoldDB" id="A0A8H4K323"/>
<protein>
    <submittedName>
        <fullName evidence="1">C6 transcription factor</fullName>
    </submittedName>
</protein>
<proteinExistence type="predicted"/>
<dbReference type="OrthoDB" id="5062850at2759"/>
<comment type="caution">
    <text evidence="1">The sequence shown here is derived from an EMBL/GenBank/DDBJ whole genome shotgun (WGS) entry which is preliminary data.</text>
</comment>
<evidence type="ECO:0000313" key="1">
    <source>
        <dbReference type="EMBL" id="KAF4443782.1"/>
    </source>
</evidence>
<gene>
    <name evidence="1" type="ORF">FACUT_1063</name>
</gene>
<reference evidence="1 2" key="1">
    <citation type="submission" date="2020-01" db="EMBL/GenBank/DDBJ databases">
        <title>Identification and distribution of gene clusters putatively required for synthesis of sphingolipid metabolism inhibitors in phylogenetically diverse species of the filamentous fungus Fusarium.</title>
        <authorList>
            <person name="Kim H.-S."/>
            <person name="Busman M."/>
            <person name="Brown D.W."/>
            <person name="Divon H."/>
            <person name="Uhlig S."/>
            <person name="Proctor R.H."/>
        </authorList>
    </citation>
    <scope>NUCLEOTIDE SEQUENCE [LARGE SCALE GENOMIC DNA]</scope>
    <source>
        <strain evidence="1 2">NRRL 13308</strain>
    </source>
</reference>
<sequence>MARPRLFTLPYEVRDKIFQEYFSVEGGFFGQLSAEQRRQLRGITLIEDAYAVCSPSAHAMGLIQFCKGNPMLKIERHLKLCRRAPAALSPYRVSYGYTTLSRIDPLRNTGEERLFFENAVSGTSIWLEEAVSLQDAGMPRHSFTLCLDGEPDKAFFSDIFQKIVLRNDASMQISQRLYEMRPHQFRGEPPFCPHRRDRHSKVLKYLTDQHSAAGSINGDPLIRSNFHPGQPLDVEQLVNERLDWNKHDWHMKHCGNTFQLEEYPPTFGRWYDNFMAY</sequence>
<organism evidence="1 2">
    <name type="scientific">Fusarium acutatum</name>
    <dbReference type="NCBI Taxonomy" id="78861"/>
    <lineage>
        <taxon>Eukaryota</taxon>
        <taxon>Fungi</taxon>
        <taxon>Dikarya</taxon>
        <taxon>Ascomycota</taxon>
        <taxon>Pezizomycotina</taxon>
        <taxon>Sordariomycetes</taxon>
        <taxon>Hypocreomycetidae</taxon>
        <taxon>Hypocreales</taxon>
        <taxon>Nectriaceae</taxon>
        <taxon>Fusarium</taxon>
        <taxon>Fusarium fujikuroi species complex</taxon>
    </lineage>
</organism>
<name>A0A8H4K323_9HYPO</name>